<dbReference type="AlphaFoldDB" id="A0A0M3ISX6"/>
<evidence type="ECO:0000313" key="2">
    <source>
        <dbReference type="WBParaSite" id="ALUE_0002185401-mRNA-1"/>
    </source>
</evidence>
<sequence length="66" mass="7417">MVVSPHRPRWLVQSDRLLPTEEVSTTVANNPSRETVRGEINGLQNPIVWHNGMFIPAKPTLLKLSS</sequence>
<evidence type="ECO:0000313" key="1">
    <source>
        <dbReference type="Proteomes" id="UP000036681"/>
    </source>
</evidence>
<accession>A0A0M3ISX6</accession>
<proteinExistence type="predicted"/>
<keyword evidence="1" id="KW-1185">Reference proteome</keyword>
<name>A0A0M3ISX6_ASCLU</name>
<organism evidence="1 2">
    <name type="scientific">Ascaris lumbricoides</name>
    <name type="common">Giant roundworm</name>
    <dbReference type="NCBI Taxonomy" id="6252"/>
    <lineage>
        <taxon>Eukaryota</taxon>
        <taxon>Metazoa</taxon>
        <taxon>Ecdysozoa</taxon>
        <taxon>Nematoda</taxon>
        <taxon>Chromadorea</taxon>
        <taxon>Rhabditida</taxon>
        <taxon>Spirurina</taxon>
        <taxon>Ascaridomorpha</taxon>
        <taxon>Ascaridoidea</taxon>
        <taxon>Ascarididae</taxon>
        <taxon>Ascaris</taxon>
    </lineage>
</organism>
<protein>
    <submittedName>
        <fullName evidence="2">Transposase</fullName>
    </submittedName>
</protein>
<dbReference type="WBParaSite" id="ALUE_0002185401-mRNA-1">
    <property type="protein sequence ID" value="ALUE_0002185401-mRNA-1"/>
    <property type="gene ID" value="ALUE_0002185401"/>
</dbReference>
<dbReference type="Proteomes" id="UP000036681">
    <property type="component" value="Unplaced"/>
</dbReference>
<reference evidence="2" key="1">
    <citation type="submission" date="2017-02" db="UniProtKB">
        <authorList>
            <consortium name="WormBaseParasite"/>
        </authorList>
    </citation>
    <scope>IDENTIFICATION</scope>
</reference>